<dbReference type="GO" id="GO:0004519">
    <property type="term" value="F:endonuclease activity"/>
    <property type="evidence" value="ECO:0007669"/>
    <property type="project" value="InterPro"/>
</dbReference>
<dbReference type="Proteomes" id="UP000054564">
    <property type="component" value="Unassembled WGS sequence"/>
</dbReference>
<name>A0A0L0W5X5_9BASI</name>
<comment type="caution">
    <text evidence="3">The sequence shown here is derived from an EMBL/GenBank/DDBJ whole genome shotgun (WGS) entry which is preliminary data.</text>
</comment>
<evidence type="ECO:0000259" key="2">
    <source>
        <dbReference type="Pfam" id="PF00961"/>
    </source>
</evidence>
<keyword evidence="3" id="KW-0496">Mitochondrion</keyword>
<dbReference type="InterPro" id="IPR027434">
    <property type="entry name" value="Homing_endonucl"/>
</dbReference>
<dbReference type="STRING" id="1165861.A0A0L0W5X5"/>
<dbReference type="InterPro" id="IPR004860">
    <property type="entry name" value="LAGLIDADG_dom"/>
</dbReference>
<evidence type="ECO:0000313" key="4">
    <source>
        <dbReference type="Proteomes" id="UP000054564"/>
    </source>
</evidence>
<dbReference type="EMBL" id="AJIL01000001">
    <property type="protein sequence ID" value="KNF06919.1"/>
    <property type="molecule type" value="Genomic_DNA"/>
</dbReference>
<feature type="domain" description="Homing endonuclease LAGLIDADG" evidence="2">
    <location>
        <begin position="27"/>
        <end position="122"/>
    </location>
</feature>
<dbReference type="PANTHER" id="PTHR36181:SF2">
    <property type="entry name" value="INTRON-ENCODED ENDONUCLEASE AI3-RELATED"/>
    <property type="match status" value="1"/>
</dbReference>
<geneLocation type="mitochondrion" evidence="3"/>
<accession>A0A0L0W5X5</accession>
<keyword evidence="4" id="KW-1185">Reference proteome</keyword>
<gene>
    <name evidence="3" type="ORF">PSTG_40017</name>
</gene>
<proteinExistence type="predicted"/>
<comment type="function">
    <text evidence="1">Mitochondrial DNA endonuclease involved in intron homing.</text>
</comment>
<dbReference type="GO" id="GO:0005739">
    <property type="term" value="C:mitochondrion"/>
    <property type="evidence" value="ECO:0007669"/>
    <property type="project" value="UniProtKB-ARBA"/>
</dbReference>
<sequence length="274" mass="31468">MTRSLAGRTLLKSPRTLSPRELGPFTVGLIEGRGSLQVNHRRREYQQFRLVVRLADRPLNNEMLCKISEAYGGYVRREICKDSAYVQWIVNSRTTLLLSIIPLLDLYPPITSRMRLQYCYFKTCILEPRSRTLLAQRDKKYKLEESLDIPLVPRSSSCCCSYFKEWLAGLIESEGSFRSRDAAAGNDSFSIALNHDRYLIEQIQHYYGVQHLKCHKTGKVDGNQIYEISVGSAAGVARVIDHCADMLQGNKYYQVAVFVQKSKVFKDRSRELNQ</sequence>
<dbReference type="InterPro" id="IPR051289">
    <property type="entry name" value="LAGLIDADG_Endonuclease"/>
</dbReference>
<evidence type="ECO:0000256" key="1">
    <source>
        <dbReference type="ARBA" id="ARBA00002670"/>
    </source>
</evidence>
<dbReference type="Gene3D" id="3.10.28.10">
    <property type="entry name" value="Homing endonucleases"/>
    <property type="match status" value="2"/>
</dbReference>
<dbReference type="Pfam" id="PF00961">
    <property type="entry name" value="LAGLIDADG_1"/>
    <property type="match status" value="1"/>
</dbReference>
<evidence type="ECO:0000313" key="3">
    <source>
        <dbReference type="EMBL" id="KNF06919.1"/>
    </source>
</evidence>
<dbReference type="AlphaFoldDB" id="A0A0L0W5X5"/>
<reference evidence="4" key="1">
    <citation type="submission" date="2014-03" db="EMBL/GenBank/DDBJ databases">
        <title>The Genome Sequence of Puccinia striiformis f. sp. tritici PST-78.</title>
        <authorList>
            <consortium name="The Broad Institute Genome Sequencing Platform"/>
            <person name="Cuomo C."/>
            <person name="Hulbert S."/>
            <person name="Chen X."/>
            <person name="Walker B."/>
            <person name="Young S.K."/>
            <person name="Zeng Q."/>
            <person name="Gargeya S."/>
            <person name="Fitzgerald M."/>
            <person name="Haas B."/>
            <person name="Abouelleil A."/>
            <person name="Alvarado L."/>
            <person name="Arachchi H.M."/>
            <person name="Berlin A.M."/>
            <person name="Chapman S.B."/>
            <person name="Goldberg J."/>
            <person name="Griggs A."/>
            <person name="Gujja S."/>
            <person name="Hansen M."/>
            <person name="Howarth C."/>
            <person name="Imamovic A."/>
            <person name="Larimer J."/>
            <person name="McCowan C."/>
            <person name="Montmayeur A."/>
            <person name="Murphy C."/>
            <person name="Neiman D."/>
            <person name="Pearson M."/>
            <person name="Priest M."/>
            <person name="Roberts A."/>
            <person name="Saif S."/>
            <person name="Shea T."/>
            <person name="Sisk P."/>
            <person name="Sykes S."/>
            <person name="Wortman J."/>
            <person name="Nusbaum C."/>
            <person name="Birren B."/>
        </authorList>
    </citation>
    <scope>NUCLEOTIDE SEQUENCE [LARGE SCALE GENOMIC DNA]</scope>
    <source>
        <strain evidence="4">race PST-78</strain>
    </source>
</reference>
<organism evidence="3 4">
    <name type="scientific">Puccinia striiformis f. sp. tritici PST-78</name>
    <dbReference type="NCBI Taxonomy" id="1165861"/>
    <lineage>
        <taxon>Eukaryota</taxon>
        <taxon>Fungi</taxon>
        <taxon>Dikarya</taxon>
        <taxon>Basidiomycota</taxon>
        <taxon>Pucciniomycotina</taxon>
        <taxon>Pucciniomycetes</taxon>
        <taxon>Pucciniales</taxon>
        <taxon>Pucciniaceae</taxon>
        <taxon>Puccinia</taxon>
    </lineage>
</organism>
<protein>
    <submittedName>
        <fullName evidence="3">LAGLIDADG 1</fullName>
    </submittedName>
</protein>
<dbReference type="PANTHER" id="PTHR36181">
    <property type="entry name" value="INTRON-ENCODED ENDONUCLEASE AI3-RELATED"/>
    <property type="match status" value="1"/>
</dbReference>
<dbReference type="SUPFAM" id="SSF55608">
    <property type="entry name" value="Homing endonucleases"/>
    <property type="match status" value="2"/>
</dbReference>